<accession>D5MIT4</accession>
<proteinExistence type="predicted"/>
<name>D5MIT4_METO1</name>
<reference evidence="1 2" key="1">
    <citation type="journal article" date="2010" name="Nature">
        <title>Nitrite-driven anaerobic methane oxidation by oxygenic bacteria.</title>
        <authorList>
            <person name="Ettwig K.F."/>
            <person name="Butler M.K."/>
            <person name="Le Paslier D."/>
            <person name="Pelletier E."/>
            <person name="Mangenot S."/>
            <person name="Kuypers M.M.M."/>
            <person name="Schreiber F."/>
            <person name="Dutilh B.E."/>
            <person name="Zedelius J."/>
            <person name="de Beer D."/>
            <person name="Gloerich J."/>
            <person name="Wessels H.J.C.T."/>
            <person name="van Allen T."/>
            <person name="Luesken F."/>
            <person name="Wu M."/>
            <person name="van de Pas-Schoonen K.T."/>
            <person name="Op den Camp H.J.M."/>
            <person name="Janssen-Megens E.M."/>
            <person name="Francoijs K-J."/>
            <person name="Stunnenberg H."/>
            <person name="Weissenbach J."/>
            <person name="Jetten M.S.M."/>
            <person name="Strous M."/>
        </authorList>
    </citation>
    <scope>NUCLEOTIDE SEQUENCE [LARGE SCALE GENOMIC DNA]</scope>
</reference>
<dbReference type="HOGENOM" id="CLU_3420880_0_0_0"/>
<sequence>MCVAGIIALTGKAMWSRFIKLMEL</sequence>
<dbReference type="KEGG" id="mox:DAMO_2393"/>
<evidence type="ECO:0000313" key="1">
    <source>
        <dbReference type="EMBL" id="CBE69441.1"/>
    </source>
</evidence>
<gene>
    <name evidence="1" type="ORF">DAMO_2393</name>
</gene>
<dbReference type="EMBL" id="FP565575">
    <property type="protein sequence ID" value="CBE69441.1"/>
    <property type="molecule type" value="Genomic_DNA"/>
</dbReference>
<evidence type="ECO:0000313" key="2">
    <source>
        <dbReference type="Proteomes" id="UP000006898"/>
    </source>
</evidence>
<organism evidence="1 2">
    <name type="scientific">Methylomirabilis oxygeniifera</name>
    <dbReference type="NCBI Taxonomy" id="671143"/>
    <lineage>
        <taxon>Bacteria</taxon>
        <taxon>Candidatus Methylomirabilota</taxon>
        <taxon>Candidatus Methylomirabilia</taxon>
        <taxon>Candidatus Methylomirabilales</taxon>
        <taxon>Candidatus Methylomirabilaceae</taxon>
        <taxon>Candidatus Methylomirabilis</taxon>
    </lineage>
</organism>
<dbReference type="AlphaFoldDB" id="D5MIT4"/>
<protein>
    <submittedName>
        <fullName evidence="1">Uncharacterized protein</fullName>
    </submittedName>
</protein>
<dbReference type="Proteomes" id="UP000006898">
    <property type="component" value="Chromosome"/>
</dbReference>